<keyword evidence="3" id="KW-1185">Reference proteome</keyword>
<organism evidence="2 3">
    <name type="scientific">Actinoallomurus vinaceus</name>
    <dbReference type="NCBI Taxonomy" id="1080074"/>
    <lineage>
        <taxon>Bacteria</taxon>
        <taxon>Bacillati</taxon>
        <taxon>Actinomycetota</taxon>
        <taxon>Actinomycetes</taxon>
        <taxon>Streptosporangiales</taxon>
        <taxon>Thermomonosporaceae</taxon>
        <taxon>Actinoallomurus</taxon>
    </lineage>
</organism>
<name>A0ABP8UN87_9ACTN</name>
<feature type="transmembrane region" description="Helical" evidence="1">
    <location>
        <begin position="239"/>
        <end position="256"/>
    </location>
</feature>
<evidence type="ECO:0000313" key="2">
    <source>
        <dbReference type="EMBL" id="GAA4635602.1"/>
    </source>
</evidence>
<feature type="transmembrane region" description="Helical" evidence="1">
    <location>
        <begin position="114"/>
        <end position="132"/>
    </location>
</feature>
<keyword evidence="1" id="KW-0812">Transmembrane</keyword>
<feature type="transmembrane region" description="Helical" evidence="1">
    <location>
        <begin position="70"/>
        <end position="94"/>
    </location>
</feature>
<feature type="transmembrane region" description="Helical" evidence="1">
    <location>
        <begin position="200"/>
        <end position="219"/>
    </location>
</feature>
<evidence type="ECO:0008006" key="4">
    <source>
        <dbReference type="Google" id="ProtNLM"/>
    </source>
</evidence>
<keyword evidence="1" id="KW-1133">Transmembrane helix</keyword>
<accession>A0ABP8UN87</accession>
<gene>
    <name evidence="2" type="ORF">GCM10023196_081770</name>
</gene>
<feature type="transmembrane region" description="Helical" evidence="1">
    <location>
        <begin position="298"/>
        <end position="316"/>
    </location>
</feature>
<keyword evidence="1" id="KW-0472">Membrane</keyword>
<proteinExistence type="predicted"/>
<feature type="transmembrane region" description="Helical" evidence="1">
    <location>
        <begin position="139"/>
        <end position="157"/>
    </location>
</feature>
<feature type="transmembrane region" description="Helical" evidence="1">
    <location>
        <begin position="169"/>
        <end position="188"/>
    </location>
</feature>
<dbReference type="RefSeq" id="WP_345438543.1">
    <property type="nucleotide sequence ID" value="NZ_BAABHK010000015.1"/>
</dbReference>
<evidence type="ECO:0000313" key="3">
    <source>
        <dbReference type="Proteomes" id="UP001501442"/>
    </source>
</evidence>
<comment type="caution">
    <text evidence="2">The sequence shown here is derived from an EMBL/GenBank/DDBJ whole genome shotgun (WGS) entry which is preliminary data.</text>
</comment>
<reference evidence="3" key="1">
    <citation type="journal article" date="2019" name="Int. J. Syst. Evol. Microbiol.">
        <title>The Global Catalogue of Microorganisms (GCM) 10K type strain sequencing project: providing services to taxonomists for standard genome sequencing and annotation.</title>
        <authorList>
            <consortium name="The Broad Institute Genomics Platform"/>
            <consortium name="The Broad Institute Genome Sequencing Center for Infectious Disease"/>
            <person name="Wu L."/>
            <person name="Ma J."/>
        </authorList>
    </citation>
    <scope>NUCLEOTIDE SEQUENCE [LARGE SCALE GENOMIC DNA]</scope>
    <source>
        <strain evidence="3">JCM 17939</strain>
    </source>
</reference>
<feature type="transmembrane region" description="Helical" evidence="1">
    <location>
        <begin position="268"/>
        <end position="286"/>
    </location>
</feature>
<protein>
    <recommendedName>
        <fullName evidence="4">Integral membrane protein</fullName>
    </recommendedName>
</protein>
<dbReference type="EMBL" id="BAABHK010000015">
    <property type="protein sequence ID" value="GAA4635602.1"/>
    <property type="molecule type" value="Genomic_DNA"/>
</dbReference>
<sequence>MTSRSTSLEHRLRRWLRLYPIDQREEMLGVLLATAGPGQERPTPRDAADLAWGAVRVRLRREIRSLGGPIWRDAFAVLGLVATALVSTGLIAYFRDDAVVAGFSPVLLQEPAQVWPMWAPWPAVAALSLLGLRRTAAGLAWAATLSQLPWLAVAQGHDAIDSVYVGGNLLWFGLAILAATALSLSGGLRPAFASLGGLRGAALMTGVAAFAFALIWLAAPLAPMPQRAVLLRPVTVHNPAWLLAVASLTLIGVACARPRSASGRRSTIVVLLALSPLASSLVLWSTPFSTFGTAAQTLYVAGPLTLLAIMGVALASRLRRQRRSTS</sequence>
<evidence type="ECO:0000256" key="1">
    <source>
        <dbReference type="SAM" id="Phobius"/>
    </source>
</evidence>
<dbReference type="Proteomes" id="UP001501442">
    <property type="component" value="Unassembled WGS sequence"/>
</dbReference>